<dbReference type="InParanoid" id="E3JRX5"/>
<reference evidence="2" key="2">
    <citation type="journal article" date="2011" name="Proc. Natl. Acad. Sci. U.S.A.">
        <title>Obligate biotrophy features unraveled by the genomic analysis of rust fungi.</title>
        <authorList>
            <person name="Duplessis S."/>
            <person name="Cuomo C.A."/>
            <person name="Lin Y.-C."/>
            <person name="Aerts A."/>
            <person name="Tisserant E."/>
            <person name="Veneault-Fourrey C."/>
            <person name="Joly D.L."/>
            <person name="Hacquard S."/>
            <person name="Amselem J."/>
            <person name="Cantarel B.L."/>
            <person name="Chiu R."/>
            <person name="Coutinho P.M."/>
            <person name="Feau N."/>
            <person name="Field M."/>
            <person name="Frey P."/>
            <person name="Gelhaye E."/>
            <person name="Goldberg J."/>
            <person name="Grabherr M.G."/>
            <person name="Kodira C.D."/>
            <person name="Kohler A."/>
            <person name="Kuees U."/>
            <person name="Lindquist E.A."/>
            <person name="Lucas S.M."/>
            <person name="Mago R."/>
            <person name="Mauceli E."/>
            <person name="Morin E."/>
            <person name="Murat C."/>
            <person name="Pangilinan J.L."/>
            <person name="Park R."/>
            <person name="Pearson M."/>
            <person name="Quesneville H."/>
            <person name="Rouhier N."/>
            <person name="Sakthikumar S."/>
            <person name="Salamov A.A."/>
            <person name="Schmutz J."/>
            <person name="Selles B."/>
            <person name="Shapiro H."/>
            <person name="Tanguay P."/>
            <person name="Tuskan G.A."/>
            <person name="Henrissat B."/>
            <person name="Van de Peer Y."/>
            <person name="Rouze P."/>
            <person name="Ellis J.G."/>
            <person name="Dodds P.N."/>
            <person name="Schein J.E."/>
            <person name="Zhong S."/>
            <person name="Hamelin R.C."/>
            <person name="Grigoriev I.V."/>
            <person name="Szabo L.J."/>
            <person name="Martin F."/>
        </authorList>
    </citation>
    <scope>NUCLEOTIDE SEQUENCE [LARGE SCALE GENOMIC DNA]</scope>
    <source>
        <strain evidence="2">CRL 75-36-700-3 / race SCCL</strain>
    </source>
</reference>
<sequence length="132" mass="14576">MTRDQLGMAPWMSGWGSWKTPDPQVLVRPPAVVTRGIHMQKGCRTTSNCTPGVAGLYVDIGVRHAHRWDSEVGKQLTEDVLLFTRAAIADFLLCKRVKTHTYVCCGKCNAPGMASVCTVFVWPLPLLCFLLS</sequence>
<dbReference type="EMBL" id="DS178263">
    <property type="protein sequence ID" value="EFP74800.2"/>
    <property type="molecule type" value="Genomic_DNA"/>
</dbReference>
<dbReference type="AlphaFoldDB" id="E3JRX5"/>
<dbReference type="VEuPathDB" id="FungiDB:PGTG_01393"/>
<proteinExistence type="predicted"/>
<dbReference type="Proteomes" id="UP000008783">
    <property type="component" value="Unassembled WGS sequence"/>
</dbReference>
<reference key="1">
    <citation type="submission" date="2007-01" db="EMBL/GenBank/DDBJ databases">
        <title>The Genome Sequence of Puccinia graminis f. sp. tritici Strain CRL 75-36-700-3.</title>
        <authorList>
            <consortium name="The Broad Institute Genome Sequencing Platform"/>
            <person name="Birren B."/>
            <person name="Lander E."/>
            <person name="Galagan J."/>
            <person name="Nusbaum C."/>
            <person name="Devon K."/>
            <person name="Cuomo C."/>
            <person name="Jaffe D."/>
            <person name="Butler J."/>
            <person name="Alvarez P."/>
            <person name="Gnerre S."/>
            <person name="Grabherr M."/>
            <person name="Mauceli E."/>
            <person name="Brockman W."/>
            <person name="Young S."/>
            <person name="LaButti K."/>
            <person name="Sykes S."/>
            <person name="DeCaprio D."/>
            <person name="Crawford M."/>
            <person name="Koehrsen M."/>
            <person name="Engels R."/>
            <person name="Montgomery P."/>
            <person name="Pearson M."/>
            <person name="Howarth C."/>
            <person name="Larson L."/>
            <person name="White J."/>
            <person name="Zeng Q."/>
            <person name="Kodira C."/>
            <person name="Yandava C."/>
            <person name="Alvarado L."/>
            <person name="O'Leary S."/>
            <person name="Szabo L."/>
            <person name="Dean R."/>
            <person name="Schein J."/>
        </authorList>
    </citation>
    <scope>NUCLEOTIDE SEQUENCE</scope>
    <source>
        <strain>CRL 75-36-700-3</strain>
    </source>
</reference>
<evidence type="ECO:0000313" key="2">
    <source>
        <dbReference type="Proteomes" id="UP000008783"/>
    </source>
</evidence>
<keyword evidence="2" id="KW-1185">Reference proteome</keyword>
<dbReference type="GeneID" id="10546914"/>
<dbReference type="KEGG" id="pgr:PGTG_01393"/>
<dbReference type="RefSeq" id="XP_003319219.2">
    <property type="nucleotide sequence ID" value="XM_003319171.2"/>
</dbReference>
<gene>
    <name evidence="1" type="ORF">PGTG_01393</name>
</gene>
<accession>E3JRX5</accession>
<protein>
    <submittedName>
        <fullName evidence="1">Uncharacterized protein</fullName>
    </submittedName>
</protein>
<dbReference type="HOGENOM" id="CLU_1918100_0_0_1"/>
<evidence type="ECO:0000313" key="1">
    <source>
        <dbReference type="EMBL" id="EFP74800.2"/>
    </source>
</evidence>
<organism evidence="1 2">
    <name type="scientific">Puccinia graminis f. sp. tritici (strain CRL 75-36-700-3 / race SCCL)</name>
    <name type="common">Black stem rust fungus</name>
    <dbReference type="NCBI Taxonomy" id="418459"/>
    <lineage>
        <taxon>Eukaryota</taxon>
        <taxon>Fungi</taxon>
        <taxon>Dikarya</taxon>
        <taxon>Basidiomycota</taxon>
        <taxon>Pucciniomycotina</taxon>
        <taxon>Pucciniomycetes</taxon>
        <taxon>Pucciniales</taxon>
        <taxon>Pucciniaceae</taxon>
        <taxon>Puccinia</taxon>
    </lineage>
</organism>
<dbReference type="OrthoDB" id="10541654at2759"/>
<name>E3JRX5_PUCGT</name>